<dbReference type="PANTHER" id="PTHR48111:SF36">
    <property type="entry name" value="TRANSCRIPTIONAL REGULATORY PROTEIN CUTR"/>
    <property type="match status" value="1"/>
</dbReference>
<feature type="DNA-binding region" description="OmpR/PhoB-type" evidence="7">
    <location>
        <begin position="124"/>
        <end position="221"/>
    </location>
</feature>
<evidence type="ECO:0000313" key="11">
    <source>
        <dbReference type="Proteomes" id="UP000515838"/>
    </source>
</evidence>
<evidence type="ECO:0000259" key="9">
    <source>
        <dbReference type="PROSITE" id="PS51755"/>
    </source>
</evidence>
<dbReference type="PROSITE" id="PS50110">
    <property type="entry name" value="RESPONSE_REGULATORY"/>
    <property type="match status" value="1"/>
</dbReference>
<reference evidence="10 11" key="1">
    <citation type="submission" date="2020-08" db="EMBL/GenBank/DDBJ databases">
        <title>Streptomycin Non-resistant strain, P. mexicana.</title>
        <authorList>
            <person name="Ganesh-Kumar S."/>
            <person name="Zhe T."/>
            <person name="Yu Z."/>
            <person name="Min Y."/>
        </authorList>
    </citation>
    <scope>NUCLEOTIDE SEQUENCE [LARGE SCALE GENOMIC DNA]</scope>
    <source>
        <strain evidence="10 11">GTZY2</strain>
    </source>
</reference>
<feature type="modified residue" description="4-aspartylphosphate" evidence="6">
    <location>
        <position position="51"/>
    </location>
</feature>
<evidence type="ECO:0000256" key="1">
    <source>
        <dbReference type="ARBA" id="ARBA00022553"/>
    </source>
</evidence>
<dbReference type="Pfam" id="PF00486">
    <property type="entry name" value="Trans_reg_C"/>
    <property type="match status" value="1"/>
</dbReference>
<protein>
    <submittedName>
        <fullName evidence="10">Response regulator transcription factor</fullName>
    </submittedName>
</protein>
<keyword evidence="1 6" id="KW-0597">Phosphoprotein</keyword>
<accession>A0A7G9TA25</accession>
<keyword evidence="3" id="KW-0805">Transcription regulation</keyword>
<keyword evidence="4 7" id="KW-0238">DNA-binding</keyword>
<dbReference type="OrthoDB" id="9802426at2"/>
<dbReference type="EMBL" id="CP060731">
    <property type="protein sequence ID" value="QNN76950.1"/>
    <property type="molecule type" value="Genomic_DNA"/>
</dbReference>
<dbReference type="InterPro" id="IPR036388">
    <property type="entry name" value="WH-like_DNA-bd_sf"/>
</dbReference>
<evidence type="ECO:0000259" key="8">
    <source>
        <dbReference type="PROSITE" id="PS50110"/>
    </source>
</evidence>
<dbReference type="SUPFAM" id="SSF52172">
    <property type="entry name" value="CheY-like"/>
    <property type="match status" value="1"/>
</dbReference>
<dbReference type="GeneID" id="81471999"/>
<sequence>MRILIVEDSPTLADALAASLAREGYACDHAGDGASAAAYIDQYDYDIVVLDWMLPRREGIDVLRELRQKGGQARVLMLSARDQVIDRVTALDAGADDYLVKPFALDELLARLRALARRPREGGETRLALGGLELELRSHRALWRGQDVHLTPKEYALLELLLRERGHLLTRAQIFDRLYNSQSEASDKVVEVILSTLRSKLAKAGAPDVIETRRGFGYVIP</sequence>
<evidence type="ECO:0000256" key="2">
    <source>
        <dbReference type="ARBA" id="ARBA00023012"/>
    </source>
</evidence>
<keyword evidence="2" id="KW-0902">Two-component regulatory system</keyword>
<dbReference type="Proteomes" id="UP000515838">
    <property type="component" value="Chromosome"/>
</dbReference>
<dbReference type="SMART" id="SM00448">
    <property type="entry name" value="REC"/>
    <property type="match status" value="1"/>
</dbReference>
<name>A0A7G9TA25_PSEMX</name>
<evidence type="ECO:0000313" key="10">
    <source>
        <dbReference type="EMBL" id="QNN76950.1"/>
    </source>
</evidence>
<dbReference type="GO" id="GO:0032993">
    <property type="term" value="C:protein-DNA complex"/>
    <property type="evidence" value="ECO:0007669"/>
    <property type="project" value="TreeGrafter"/>
</dbReference>
<evidence type="ECO:0000256" key="6">
    <source>
        <dbReference type="PROSITE-ProRule" id="PRU00169"/>
    </source>
</evidence>
<evidence type="ECO:0000256" key="5">
    <source>
        <dbReference type="ARBA" id="ARBA00023163"/>
    </source>
</evidence>
<organism evidence="10 11">
    <name type="scientific">Pseudoxanthomonas mexicana</name>
    <dbReference type="NCBI Taxonomy" id="128785"/>
    <lineage>
        <taxon>Bacteria</taxon>
        <taxon>Pseudomonadati</taxon>
        <taxon>Pseudomonadota</taxon>
        <taxon>Gammaproteobacteria</taxon>
        <taxon>Lysobacterales</taxon>
        <taxon>Lysobacteraceae</taxon>
        <taxon>Pseudoxanthomonas</taxon>
    </lineage>
</organism>
<dbReference type="PANTHER" id="PTHR48111">
    <property type="entry name" value="REGULATOR OF RPOS"/>
    <property type="match status" value="1"/>
</dbReference>
<dbReference type="InterPro" id="IPR039420">
    <property type="entry name" value="WalR-like"/>
</dbReference>
<feature type="domain" description="Response regulatory" evidence="8">
    <location>
        <begin position="2"/>
        <end position="116"/>
    </location>
</feature>
<dbReference type="Gene3D" id="1.10.10.10">
    <property type="entry name" value="Winged helix-like DNA-binding domain superfamily/Winged helix DNA-binding domain"/>
    <property type="match status" value="1"/>
</dbReference>
<proteinExistence type="predicted"/>
<dbReference type="RefSeq" id="WP_162111106.1">
    <property type="nucleotide sequence ID" value="NZ_CP060731.1"/>
</dbReference>
<evidence type="ECO:0000256" key="4">
    <source>
        <dbReference type="ARBA" id="ARBA00023125"/>
    </source>
</evidence>
<keyword evidence="5" id="KW-0804">Transcription</keyword>
<dbReference type="InterPro" id="IPR001867">
    <property type="entry name" value="OmpR/PhoB-type_DNA-bd"/>
</dbReference>
<dbReference type="GO" id="GO:0000156">
    <property type="term" value="F:phosphorelay response regulator activity"/>
    <property type="evidence" value="ECO:0007669"/>
    <property type="project" value="TreeGrafter"/>
</dbReference>
<dbReference type="GO" id="GO:0000976">
    <property type="term" value="F:transcription cis-regulatory region binding"/>
    <property type="evidence" value="ECO:0007669"/>
    <property type="project" value="TreeGrafter"/>
</dbReference>
<evidence type="ECO:0000256" key="7">
    <source>
        <dbReference type="PROSITE-ProRule" id="PRU01091"/>
    </source>
</evidence>
<dbReference type="InterPro" id="IPR001789">
    <property type="entry name" value="Sig_transdc_resp-reg_receiver"/>
</dbReference>
<dbReference type="FunFam" id="3.40.50.2300:FF:000002">
    <property type="entry name" value="DNA-binding response regulator PhoP"/>
    <property type="match status" value="1"/>
</dbReference>
<dbReference type="GO" id="GO:0006355">
    <property type="term" value="P:regulation of DNA-templated transcription"/>
    <property type="evidence" value="ECO:0007669"/>
    <property type="project" value="InterPro"/>
</dbReference>
<dbReference type="GO" id="GO:0005829">
    <property type="term" value="C:cytosol"/>
    <property type="evidence" value="ECO:0007669"/>
    <property type="project" value="TreeGrafter"/>
</dbReference>
<dbReference type="Gene3D" id="3.40.50.2300">
    <property type="match status" value="1"/>
</dbReference>
<dbReference type="InterPro" id="IPR011006">
    <property type="entry name" value="CheY-like_superfamily"/>
</dbReference>
<gene>
    <name evidence="10" type="ORF">IAE60_13530</name>
</gene>
<dbReference type="Pfam" id="PF00072">
    <property type="entry name" value="Response_reg"/>
    <property type="match status" value="1"/>
</dbReference>
<dbReference type="CDD" id="cd00383">
    <property type="entry name" value="trans_reg_C"/>
    <property type="match status" value="1"/>
</dbReference>
<evidence type="ECO:0000256" key="3">
    <source>
        <dbReference type="ARBA" id="ARBA00023015"/>
    </source>
</evidence>
<dbReference type="SMART" id="SM00862">
    <property type="entry name" value="Trans_reg_C"/>
    <property type="match status" value="1"/>
</dbReference>
<dbReference type="PROSITE" id="PS51755">
    <property type="entry name" value="OMPR_PHOB"/>
    <property type="match status" value="1"/>
</dbReference>
<feature type="domain" description="OmpR/PhoB-type" evidence="9">
    <location>
        <begin position="124"/>
        <end position="221"/>
    </location>
</feature>
<dbReference type="AlphaFoldDB" id="A0A7G9TA25"/>
<dbReference type="Gene3D" id="6.10.250.690">
    <property type="match status" value="1"/>
</dbReference>